<dbReference type="Proteomes" id="UP000815677">
    <property type="component" value="Unassembled WGS sequence"/>
</dbReference>
<feature type="chain" id="PRO_5047123512" evidence="2">
    <location>
        <begin position="34"/>
        <end position="665"/>
    </location>
</feature>
<evidence type="ECO:0000313" key="4">
    <source>
        <dbReference type="Proteomes" id="UP000815677"/>
    </source>
</evidence>
<dbReference type="EMBL" id="DF849927">
    <property type="protein sequence ID" value="GAT60023.1"/>
    <property type="molecule type" value="Genomic_DNA"/>
</dbReference>
<feature type="compositionally biased region" description="Low complexity" evidence="1">
    <location>
        <begin position="62"/>
        <end position="79"/>
    </location>
</feature>
<dbReference type="InterPro" id="IPR009003">
    <property type="entry name" value="Peptidase_S1_PA"/>
</dbReference>
<dbReference type="SUPFAM" id="SSF50494">
    <property type="entry name" value="Trypsin-like serine proteases"/>
    <property type="match status" value="1"/>
</dbReference>
<feature type="compositionally biased region" description="Low complexity" evidence="1">
    <location>
        <begin position="86"/>
        <end position="96"/>
    </location>
</feature>
<proteinExistence type="predicted"/>
<keyword evidence="4" id="KW-1185">Reference proteome</keyword>
<reference evidence="3" key="1">
    <citation type="submission" date="2014-09" db="EMBL/GenBank/DDBJ databases">
        <title>Genome sequence of the luminous mushroom Mycena chlorophos for searching fungal bioluminescence genes.</title>
        <authorList>
            <person name="Tanaka Y."/>
            <person name="Kasuga D."/>
            <person name="Oba Y."/>
            <person name="Hase S."/>
            <person name="Sato K."/>
            <person name="Oba Y."/>
            <person name="Sakakibara Y."/>
        </authorList>
    </citation>
    <scope>NUCLEOTIDE SEQUENCE</scope>
</reference>
<evidence type="ECO:0000313" key="3">
    <source>
        <dbReference type="EMBL" id="GAT60023.1"/>
    </source>
</evidence>
<organism evidence="3 4">
    <name type="scientific">Mycena chlorophos</name>
    <name type="common">Agaric fungus</name>
    <name type="synonym">Agaricus chlorophos</name>
    <dbReference type="NCBI Taxonomy" id="658473"/>
    <lineage>
        <taxon>Eukaryota</taxon>
        <taxon>Fungi</taxon>
        <taxon>Dikarya</taxon>
        <taxon>Basidiomycota</taxon>
        <taxon>Agaricomycotina</taxon>
        <taxon>Agaricomycetes</taxon>
        <taxon>Agaricomycetidae</taxon>
        <taxon>Agaricales</taxon>
        <taxon>Marasmiineae</taxon>
        <taxon>Mycenaceae</taxon>
        <taxon>Mycena</taxon>
    </lineage>
</organism>
<evidence type="ECO:0000256" key="1">
    <source>
        <dbReference type="SAM" id="MobiDB-lite"/>
    </source>
</evidence>
<gene>
    <name evidence="3" type="ORF">MCHLO_16232</name>
</gene>
<feature type="region of interest" description="Disordered" evidence="1">
    <location>
        <begin position="48"/>
        <end position="96"/>
    </location>
</feature>
<name>A0ABQ0M9X7_MYCCL</name>
<protein>
    <submittedName>
        <fullName evidence="3">Uncharacterized protein</fullName>
    </submittedName>
</protein>
<feature type="signal peptide" evidence="2">
    <location>
        <begin position="1"/>
        <end position="33"/>
    </location>
</feature>
<sequence>MLLPPPKNSSFHARVLTELLVVLLNDMKSGSRAAPVRPNTVCSNLWATRGDHQQGPESNIRSFSGSPPTSSSTTTDSTSNKATMASSSISGSSTTSIPTVGQLEALYFYRGLPSKPLLIARSMLDTRPWPFDGPGQLALIPYKRLVPMPIPHHAGEVLLRLWKDTILPGLVRLLSVDLGVKCTSVDPVGMVARDAETGYLGVPEPVVWVGVLPGSLDRQRGAEVVARCAAFLEEHEILDVEVQIRESVVTPLAGPSPPLLDTDDSEITAVLRHPFTYALGVPLSSRFVTVEVPPTKEIETPTTTIKKAVNGTGAFYIRERPEGRLLLVSARHVFVDRQEPNVLIDVDSKAQAGSAIDVRAPSCDLFAETRDAIVEERQYWQNEADSKPVTSLEGMVARQYHSELVALEGLLVEREAASARVLGRVVWSPPLRFGAPADEVPTTSTRDVAVVHVEEAKVPSDLVNVLDLCGIRKDKIVKEITKYAAGPFSFPDNRLLHLWGAADLWTTAREPFLVFKNGTTTGLSIGRAAQLEAYICVYDQDQTKPLYSALEMPIMGHLGSSQGGNVFSAHGDSGAAVVDCHGRILGMLTNGSGSGSGGGTSRVVSTDFLDAMEAAGHGEFRMRDVQWPFPPDLVKSLRLNGNGSVSGSFVFKTRVATGLSVGRAA</sequence>
<accession>A0ABQ0M9X7</accession>
<keyword evidence="2" id="KW-0732">Signal</keyword>
<evidence type="ECO:0000256" key="2">
    <source>
        <dbReference type="SAM" id="SignalP"/>
    </source>
</evidence>